<proteinExistence type="predicted"/>
<keyword evidence="3" id="KW-1185">Reference proteome</keyword>
<reference evidence="2 3" key="1">
    <citation type="journal article" date="2024" name="Nat. Commun.">
        <title>Phylogenomics reveals the evolutionary origins of lichenization in chlorophyte algae.</title>
        <authorList>
            <person name="Puginier C."/>
            <person name="Libourel C."/>
            <person name="Otte J."/>
            <person name="Skaloud P."/>
            <person name="Haon M."/>
            <person name="Grisel S."/>
            <person name="Petersen M."/>
            <person name="Berrin J.G."/>
            <person name="Delaux P.M."/>
            <person name="Dal Grande F."/>
            <person name="Keller J."/>
        </authorList>
    </citation>
    <scope>NUCLEOTIDE SEQUENCE [LARGE SCALE GENOMIC DNA]</scope>
    <source>
        <strain evidence="2 3">SAG 2523</strain>
    </source>
</reference>
<dbReference type="SUPFAM" id="SSF52218">
    <property type="entry name" value="Flavoproteins"/>
    <property type="match status" value="1"/>
</dbReference>
<dbReference type="EMBL" id="JALJOV010000654">
    <property type="protein sequence ID" value="KAK9862103.1"/>
    <property type="molecule type" value="Genomic_DNA"/>
</dbReference>
<protein>
    <recommendedName>
        <fullName evidence="1">Flavodoxin-like domain-containing protein</fullName>
    </recommendedName>
</protein>
<name>A0AAW1SYI6_9CHLO</name>
<dbReference type="PROSITE" id="PS50902">
    <property type="entry name" value="FLAVODOXIN_LIKE"/>
    <property type="match status" value="1"/>
</dbReference>
<comment type="caution">
    <text evidence="2">The sequence shown here is derived from an EMBL/GenBank/DDBJ whole genome shotgun (WGS) entry which is preliminary data.</text>
</comment>
<evidence type="ECO:0000313" key="3">
    <source>
        <dbReference type="Proteomes" id="UP001485043"/>
    </source>
</evidence>
<feature type="domain" description="Flavodoxin-like" evidence="1">
    <location>
        <begin position="9"/>
        <end position="79"/>
    </location>
</feature>
<sequence length="79" mass="8532">MTTASEESILVLYGTQTGNAQDVAERVGREAHRRSFSTTIKPMRDLNTDELMSVRRAVFIISTAGQALGAKPLLPKGLG</sequence>
<dbReference type="InterPro" id="IPR008254">
    <property type="entry name" value="Flavodoxin/NO_synth"/>
</dbReference>
<dbReference type="GO" id="GO:0010181">
    <property type="term" value="F:FMN binding"/>
    <property type="evidence" value="ECO:0007669"/>
    <property type="project" value="InterPro"/>
</dbReference>
<dbReference type="AlphaFoldDB" id="A0AAW1SYI6"/>
<accession>A0AAW1SYI6</accession>
<evidence type="ECO:0000313" key="2">
    <source>
        <dbReference type="EMBL" id="KAK9862103.1"/>
    </source>
</evidence>
<organism evidence="2 3">
    <name type="scientific">Apatococcus fuscideae</name>
    <dbReference type="NCBI Taxonomy" id="2026836"/>
    <lineage>
        <taxon>Eukaryota</taxon>
        <taxon>Viridiplantae</taxon>
        <taxon>Chlorophyta</taxon>
        <taxon>core chlorophytes</taxon>
        <taxon>Trebouxiophyceae</taxon>
        <taxon>Chlorellales</taxon>
        <taxon>Chlorellaceae</taxon>
        <taxon>Apatococcus</taxon>
    </lineage>
</organism>
<gene>
    <name evidence="2" type="ORF">WJX84_001470</name>
</gene>
<dbReference type="InterPro" id="IPR029039">
    <property type="entry name" value="Flavoprotein-like_sf"/>
</dbReference>
<evidence type="ECO:0000259" key="1">
    <source>
        <dbReference type="PROSITE" id="PS50902"/>
    </source>
</evidence>
<dbReference type="Proteomes" id="UP001485043">
    <property type="component" value="Unassembled WGS sequence"/>
</dbReference>
<dbReference type="Pfam" id="PF00258">
    <property type="entry name" value="Flavodoxin_1"/>
    <property type="match status" value="1"/>
</dbReference>
<dbReference type="Gene3D" id="3.40.50.360">
    <property type="match status" value="1"/>
</dbReference>